<dbReference type="GO" id="GO:0008270">
    <property type="term" value="F:zinc ion binding"/>
    <property type="evidence" value="ECO:0007669"/>
    <property type="project" value="InterPro"/>
</dbReference>
<evidence type="ECO:0000256" key="4">
    <source>
        <dbReference type="ARBA" id="ARBA00022723"/>
    </source>
</evidence>
<proteinExistence type="inferred from homology"/>
<dbReference type="Gene3D" id="3.30.70.360">
    <property type="match status" value="2"/>
</dbReference>
<dbReference type="Pfam" id="PF07687">
    <property type="entry name" value="M20_dimer"/>
    <property type="match status" value="1"/>
</dbReference>
<keyword evidence="5" id="KW-0378">Hydrolase</keyword>
<dbReference type="GO" id="GO:0006526">
    <property type="term" value="P:L-arginine biosynthetic process"/>
    <property type="evidence" value="ECO:0007669"/>
    <property type="project" value="TreeGrafter"/>
</dbReference>
<dbReference type="Pfam" id="PF01546">
    <property type="entry name" value="Peptidase_M20"/>
    <property type="match status" value="1"/>
</dbReference>
<dbReference type="SUPFAM" id="SSF55031">
    <property type="entry name" value="Bacterial exopeptidase dimerisation domain"/>
    <property type="match status" value="1"/>
</dbReference>
<evidence type="ECO:0000256" key="1">
    <source>
        <dbReference type="ARBA" id="ARBA00001947"/>
    </source>
</evidence>
<dbReference type="SUPFAM" id="SSF53187">
    <property type="entry name" value="Zn-dependent exopeptidases"/>
    <property type="match status" value="1"/>
</dbReference>
<evidence type="ECO:0000313" key="10">
    <source>
        <dbReference type="EMBL" id="TCG11717.1"/>
    </source>
</evidence>
<keyword evidence="6" id="KW-0862">Zinc</keyword>
<evidence type="ECO:0000256" key="6">
    <source>
        <dbReference type="ARBA" id="ARBA00022833"/>
    </source>
</evidence>
<evidence type="ECO:0000259" key="9">
    <source>
        <dbReference type="Pfam" id="PF07687"/>
    </source>
</evidence>
<dbReference type="AlphaFoldDB" id="A0A4R0XMF7"/>
<dbReference type="OrthoDB" id="9761532at2"/>
<sequence length="460" mass="51891">MEKQIKQKLEFYNDEMKKSLKELVKINSTRDYKTAGKNKPFGDGVKSAMEYMINKSKKEGMLVKEYEGYALDIRTKKSDDDYIGVICHIDTVPANPEKWIQNPWDPLEKDGFIYGRGTQDDKGPLIAVYYALKVIKDLKIKLAKPIRLIIGGSEETNYEGIKKYFSLNKQPLAAFTADNAFPGINNEKGGAKGKLTLNFDSEIIKKFNGGKTINIVPDYAEAEITLDLMEVSTPFFEFLEKNKLEGSVDSQGENTLISIKGIPAHGSTPKKGVNAVLFLAKFLYELTNDNVMKIITENFFNETDGTKIGINPKTLEFGDVSINASIAKMVENNFELQMDIRFPYGMTSSEIEEKVSEHFCCFDFNIINANEPLYYAPDSKIVSTLYSTYQELTGDYKSELITSGGGTYAKVTNNCIAFGGLFPGSEWRMHAIDERVKWDEIVKQAEIYIHALIKMGNQEW</sequence>
<comment type="similarity">
    <text evidence="2">Belongs to the peptidase M20A family.</text>
</comment>
<protein>
    <recommendedName>
        <fullName evidence="9">Peptidase M20 dimerisation domain-containing protein</fullName>
    </recommendedName>
</protein>
<dbReference type="RefSeq" id="WP_131598479.1">
    <property type="nucleotide sequence ID" value="NZ_CBDBYK010000001.1"/>
</dbReference>
<dbReference type="Proteomes" id="UP000294192">
    <property type="component" value="Unassembled WGS sequence"/>
</dbReference>
<name>A0A4R0XMF7_9MOLU</name>
<evidence type="ECO:0000256" key="3">
    <source>
        <dbReference type="ARBA" id="ARBA00022670"/>
    </source>
</evidence>
<keyword evidence="4" id="KW-0479">Metal-binding</keyword>
<comment type="caution">
    <text evidence="10">The sequence shown here is derived from an EMBL/GenBank/DDBJ whole genome shotgun (WGS) entry which is preliminary data.</text>
</comment>
<dbReference type="InterPro" id="IPR050072">
    <property type="entry name" value="Peptidase_M20A"/>
</dbReference>
<dbReference type="Gene3D" id="3.40.630.10">
    <property type="entry name" value="Zn peptidases"/>
    <property type="match status" value="1"/>
</dbReference>
<dbReference type="InterPro" id="IPR002933">
    <property type="entry name" value="Peptidase_M20"/>
</dbReference>
<evidence type="ECO:0000256" key="8">
    <source>
        <dbReference type="ARBA" id="ARBA00023049"/>
    </source>
</evidence>
<evidence type="ECO:0000313" key="11">
    <source>
        <dbReference type="Proteomes" id="UP000294192"/>
    </source>
</evidence>
<dbReference type="PANTHER" id="PTHR43808">
    <property type="entry name" value="ACETYLORNITHINE DEACETYLASE"/>
    <property type="match status" value="1"/>
</dbReference>
<dbReference type="GO" id="GO:0016805">
    <property type="term" value="F:dipeptidase activity"/>
    <property type="evidence" value="ECO:0007669"/>
    <property type="project" value="UniProtKB-KW"/>
</dbReference>
<dbReference type="GO" id="GO:0008777">
    <property type="term" value="F:acetylornithine deacetylase activity"/>
    <property type="evidence" value="ECO:0007669"/>
    <property type="project" value="TreeGrafter"/>
</dbReference>
<dbReference type="PANTHER" id="PTHR43808:SF31">
    <property type="entry name" value="N-ACETYL-L-CITRULLINE DEACETYLASE"/>
    <property type="match status" value="1"/>
</dbReference>
<reference evidence="10 11" key="1">
    <citation type="submission" date="2018-02" db="EMBL/GenBank/DDBJ databases">
        <title>Mycoplasma marinum and Mycoplasma todarodis sp. nov., moderately halophilic and psychrotolerant mycoplasmas isolated from cephalopods.</title>
        <authorList>
            <person name="Viver T."/>
        </authorList>
    </citation>
    <scope>NUCLEOTIDE SEQUENCE [LARGE SCALE GENOMIC DNA]</scope>
    <source>
        <strain evidence="10 11">PE</strain>
    </source>
</reference>
<dbReference type="GO" id="GO:0006508">
    <property type="term" value="P:proteolysis"/>
    <property type="evidence" value="ECO:0007669"/>
    <property type="project" value="UniProtKB-KW"/>
</dbReference>
<dbReference type="InterPro" id="IPR011650">
    <property type="entry name" value="Peptidase_M20_dimer"/>
</dbReference>
<keyword evidence="11" id="KW-1185">Reference proteome</keyword>
<keyword evidence="3" id="KW-0645">Protease</keyword>
<accession>A0A4R0XMF7</accession>
<dbReference type="NCBIfam" id="TIGR01887">
    <property type="entry name" value="dipeptidaselike"/>
    <property type="match status" value="1"/>
</dbReference>
<keyword evidence="8" id="KW-0482">Metalloprotease</keyword>
<evidence type="ECO:0000256" key="5">
    <source>
        <dbReference type="ARBA" id="ARBA00022801"/>
    </source>
</evidence>
<dbReference type="EMBL" id="PSZO01000003">
    <property type="protein sequence ID" value="TCG11717.1"/>
    <property type="molecule type" value="Genomic_DNA"/>
</dbReference>
<keyword evidence="7" id="KW-0224">Dipeptidase</keyword>
<feature type="domain" description="Peptidase M20 dimerisation" evidence="9">
    <location>
        <begin position="257"/>
        <end position="358"/>
    </location>
</feature>
<dbReference type="GO" id="GO:0008237">
    <property type="term" value="F:metallopeptidase activity"/>
    <property type="evidence" value="ECO:0007669"/>
    <property type="project" value="UniProtKB-KW"/>
</dbReference>
<dbReference type="InterPro" id="IPR010964">
    <property type="entry name" value="M20A_pepV-rel"/>
</dbReference>
<gene>
    <name evidence="10" type="ORF">C4B24_01015</name>
</gene>
<dbReference type="InterPro" id="IPR036264">
    <property type="entry name" value="Bact_exopeptidase_dim_dom"/>
</dbReference>
<organism evidence="10 11">
    <name type="scientific">Mycoplasma marinum</name>
    <dbReference type="NCBI Taxonomy" id="1937190"/>
    <lineage>
        <taxon>Bacteria</taxon>
        <taxon>Bacillati</taxon>
        <taxon>Mycoplasmatota</taxon>
        <taxon>Mollicutes</taxon>
        <taxon>Mycoplasmataceae</taxon>
        <taxon>Mycoplasma</taxon>
    </lineage>
</organism>
<evidence type="ECO:0000256" key="7">
    <source>
        <dbReference type="ARBA" id="ARBA00022997"/>
    </source>
</evidence>
<comment type="cofactor">
    <cofactor evidence="1">
        <name>Zn(2+)</name>
        <dbReference type="ChEBI" id="CHEBI:29105"/>
    </cofactor>
</comment>
<evidence type="ECO:0000256" key="2">
    <source>
        <dbReference type="ARBA" id="ARBA00006247"/>
    </source>
</evidence>